<dbReference type="EMBL" id="FUEZ01000004">
    <property type="protein sequence ID" value="SPM41926.1"/>
    <property type="molecule type" value="Genomic_DNA"/>
</dbReference>
<sequence>MFVDTGLLHSGATSCTAPAAWPKRALTSCHGDRCFLGCVASPPAEAFHEAVSASHDRHLRKLQAHREPLTVVGGKAHPGADGFTAMDEAGAAKLRAVRCSSAT</sequence>
<reference evidence="1 2" key="1">
    <citation type="submission" date="2017-01" db="EMBL/GenBank/DDBJ databases">
        <authorList>
            <consortium name="Urmite Genomes"/>
        </authorList>
    </citation>
    <scope>NUCLEOTIDE SEQUENCE [LARGE SCALE GENOMIC DNA]</scope>
    <source>
        <strain evidence="1 2">AB215</strain>
    </source>
</reference>
<accession>A0A2U3PDS8</accession>
<dbReference type="AlphaFoldDB" id="A0A2U3PDS8"/>
<organism evidence="1 2">
    <name type="scientific">Mycobacterium numidiamassiliense</name>
    <dbReference type="NCBI Taxonomy" id="1841861"/>
    <lineage>
        <taxon>Bacteria</taxon>
        <taxon>Bacillati</taxon>
        <taxon>Actinomycetota</taxon>
        <taxon>Actinomycetes</taxon>
        <taxon>Mycobacteriales</taxon>
        <taxon>Mycobacteriaceae</taxon>
        <taxon>Mycobacterium</taxon>
    </lineage>
</organism>
<name>A0A2U3PDS8_9MYCO</name>
<dbReference type="Pfam" id="PF10817">
    <property type="entry name" value="DUF2563"/>
    <property type="match status" value="1"/>
</dbReference>
<gene>
    <name evidence="1" type="ORF">MNAB215_4143</name>
</gene>
<proteinExistence type="predicted"/>
<evidence type="ECO:0000313" key="2">
    <source>
        <dbReference type="Proteomes" id="UP000240424"/>
    </source>
</evidence>
<dbReference type="STRING" id="1841861.GCA_900157365_02463"/>
<protein>
    <submittedName>
        <fullName evidence="1">Uncharacterized protein</fullName>
    </submittedName>
</protein>
<evidence type="ECO:0000313" key="1">
    <source>
        <dbReference type="EMBL" id="SPM41926.1"/>
    </source>
</evidence>
<dbReference type="Proteomes" id="UP000240424">
    <property type="component" value="Unassembled WGS sequence"/>
</dbReference>
<dbReference type="InterPro" id="IPR022534">
    <property type="entry name" value="DUF2563"/>
</dbReference>
<keyword evidence="2" id="KW-1185">Reference proteome</keyword>